<dbReference type="AlphaFoldDB" id="M2MET5"/>
<dbReference type="InterPro" id="IPR001345">
    <property type="entry name" value="PG/BPGM_mutase_AS"/>
</dbReference>
<dbReference type="OrthoDB" id="354304at2759"/>
<protein>
    <recommendedName>
        <fullName evidence="5">Phosphoglycerate mutase-like protein</fullName>
    </recommendedName>
</protein>
<dbReference type="OMA" id="DFNRHEH"/>
<dbReference type="GO" id="GO:0005829">
    <property type="term" value="C:cytosol"/>
    <property type="evidence" value="ECO:0007669"/>
    <property type="project" value="TreeGrafter"/>
</dbReference>
<dbReference type="SUPFAM" id="SSF53254">
    <property type="entry name" value="Phosphoglycerate mutase-like"/>
    <property type="match status" value="1"/>
</dbReference>
<dbReference type="Gene3D" id="3.40.50.1240">
    <property type="entry name" value="Phosphoglycerate mutase-like"/>
    <property type="match status" value="1"/>
</dbReference>
<dbReference type="GeneID" id="19112599"/>
<organism evidence="3 4">
    <name type="scientific">Baudoinia panamericana (strain UAMH 10762)</name>
    <name type="common">Angels' share fungus</name>
    <name type="synonym">Baudoinia compniacensis (strain UAMH 10762)</name>
    <dbReference type="NCBI Taxonomy" id="717646"/>
    <lineage>
        <taxon>Eukaryota</taxon>
        <taxon>Fungi</taxon>
        <taxon>Dikarya</taxon>
        <taxon>Ascomycota</taxon>
        <taxon>Pezizomycotina</taxon>
        <taxon>Dothideomycetes</taxon>
        <taxon>Dothideomycetidae</taxon>
        <taxon>Mycosphaerellales</taxon>
        <taxon>Teratosphaeriaceae</taxon>
        <taxon>Baudoinia</taxon>
    </lineage>
</organism>
<evidence type="ECO:0000256" key="1">
    <source>
        <dbReference type="ARBA" id="ARBA00022801"/>
    </source>
</evidence>
<dbReference type="KEGG" id="bcom:BAUCODRAFT_35085"/>
<dbReference type="PANTHER" id="PTHR46517:SF1">
    <property type="entry name" value="FRUCTOSE-2,6-BISPHOSPHATASE TIGAR"/>
    <property type="match status" value="1"/>
</dbReference>
<dbReference type="PANTHER" id="PTHR46517">
    <property type="entry name" value="FRUCTOSE-2,6-BISPHOSPHATASE TIGAR"/>
    <property type="match status" value="1"/>
</dbReference>
<evidence type="ECO:0000313" key="4">
    <source>
        <dbReference type="Proteomes" id="UP000011761"/>
    </source>
</evidence>
<dbReference type="STRING" id="717646.M2MET5"/>
<proteinExistence type="predicted"/>
<dbReference type="PROSITE" id="PS00175">
    <property type="entry name" value="PG_MUTASE"/>
    <property type="match status" value="1"/>
</dbReference>
<dbReference type="GO" id="GO:0043456">
    <property type="term" value="P:regulation of pentose-phosphate shunt"/>
    <property type="evidence" value="ECO:0007669"/>
    <property type="project" value="TreeGrafter"/>
</dbReference>
<feature type="binding site" evidence="2">
    <location>
        <begin position="53"/>
        <end position="60"/>
    </location>
    <ligand>
        <name>substrate</name>
    </ligand>
</feature>
<keyword evidence="4" id="KW-1185">Reference proteome</keyword>
<dbReference type="InterPro" id="IPR029033">
    <property type="entry name" value="His_PPase_superfam"/>
</dbReference>
<evidence type="ECO:0000256" key="2">
    <source>
        <dbReference type="PIRSR" id="PIRSR613078-2"/>
    </source>
</evidence>
<dbReference type="CDD" id="cd07067">
    <property type="entry name" value="HP_PGM_like"/>
    <property type="match status" value="1"/>
</dbReference>
<accession>M2MET5</accession>
<reference evidence="3 4" key="1">
    <citation type="journal article" date="2012" name="PLoS Pathog.">
        <title>Diverse lifestyles and strategies of plant pathogenesis encoded in the genomes of eighteen Dothideomycetes fungi.</title>
        <authorList>
            <person name="Ohm R.A."/>
            <person name="Feau N."/>
            <person name="Henrissat B."/>
            <person name="Schoch C.L."/>
            <person name="Horwitz B.A."/>
            <person name="Barry K.W."/>
            <person name="Condon B.J."/>
            <person name="Copeland A.C."/>
            <person name="Dhillon B."/>
            <person name="Glaser F."/>
            <person name="Hesse C.N."/>
            <person name="Kosti I."/>
            <person name="LaButti K."/>
            <person name="Lindquist E.A."/>
            <person name="Lucas S."/>
            <person name="Salamov A.A."/>
            <person name="Bradshaw R.E."/>
            <person name="Ciuffetti L."/>
            <person name="Hamelin R.C."/>
            <person name="Kema G.H.J."/>
            <person name="Lawrence C."/>
            <person name="Scott J.A."/>
            <person name="Spatafora J.W."/>
            <person name="Turgeon B.G."/>
            <person name="de Wit P.J.G.M."/>
            <person name="Zhong S."/>
            <person name="Goodwin S.B."/>
            <person name="Grigoriev I.V."/>
        </authorList>
    </citation>
    <scope>NUCLEOTIDE SEQUENCE [LARGE SCALE GENOMIC DNA]</scope>
    <source>
        <strain evidence="3 4">UAMH 10762</strain>
    </source>
</reference>
<dbReference type="InterPro" id="IPR051695">
    <property type="entry name" value="Phosphoglycerate_Mutase"/>
</dbReference>
<gene>
    <name evidence="3" type="ORF">BAUCODRAFT_35085</name>
</gene>
<dbReference type="HOGENOM" id="CLU_033323_0_0_1"/>
<dbReference type="EMBL" id="KB445557">
    <property type="protein sequence ID" value="EMC95096.1"/>
    <property type="molecule type" value="Genomic_DNA"/>
</dbReference>
<dbReference type="GO" id="GO:0045820">
    <property type="term" value="P:negative regulation of glycolytic process"/>
    <property type="evidence" value="ECO:0007669"/>
    <property type="project" value="TreeGrafter"/>
</dbReference>
<dbReference type="RefSeq" id="XP_007677404.1">
    <property type="nucleotide sequence ID" value="XM_007679214.1"/>
</dbReference>
<sequence>MIVSYALDGFRGASARSTVVLSTSTSRIARFEHFISIHPYHWHDDLMKLYLIRHGETVDNVAGLFAGVRDSALTNYGVDQARCLGEHFSKRGIKVTHLFASPLQRAVKTAEAVLKAQYTLPDVNSNAGTATLQIVQVAELVEQDFGFYEGKPVSSRRQSDNSNPAFVDAESKESLAKRADAFLDQHLVPLINRHERNAAASGLHVVVVSHGIFLSHLWRRLLVRLPKKSLTVAPEVTAARGNLILEHLGGWSNTGYLELALTRDDMEETSRKASAGEAAPLPQGLAEDLALPTPEPPVQGADAVVPLNILKPKSSDASPMTAVRILRGWSTAILAVDNKQHLVGLKRQRGGIGRLAHDAGQKKLDAFFKRQKPG</sequence>
<feature type="binding site" evidence="2">
    <location>
        <position position="105"/>
    </location>
    <ligand>
        <name>substrate</name>
    </ligand>
</feature>
<dbReference type="GO" id="GO:0004331">
    <property type="term" value="F:fructose-2,6-bisphosphate 2-phosphatase activity"/>
    <property type="evidence" value="ECO:0007669"/>
    <property type="project" value="TreeGrafter"/>
</dbReference>
<dbReference type="Pfam" id="PF00300">
    <property type="entry name" value="His_Phos_1"/>
    <property type="match status" value="1"/>
</dbReference>
<dbReference type="eggNOG" id="KOG0235">
    <property type="taxonomic scope" value="Eukaryota"/>
</dbReference>
<dbReference type="InterPro" id="IPR013078">
    <property type="entry name" value="His_Pase_superF_clade-1"/>
</dbReference>
<evidence type="ECO:0008006" key="5">
    <source>
        <dbReference type="Google" id="ProtNLM"/>
    </source>
</evidence>
<name>M2MET5_BAUPA</name>
<evidence type="ECO:0000313" key="3">
    <source>
        <dbReference type="EMBL" id="EMC95096.1"/>
    </source>
</evidence>
<keyword evidence="1" id="KW-0378">Hydrolase</keyword>
<dbReference type="SMART" id="SM00855">
    <property type="entry name" value="PGAM"/>
    <property type="match status" value="1"/>
</dbReference>
<dbReference type="Proteomes" id="UP000011761">
    <property type="component" value="Unassembled WGS sequence"/>
</dbReference>